<keyword evidence="4" id="KW-1185">Reference proteome</keyword>
<comment type="caution">
    <text evidence="3">The sequence shown here is derived from an EMBL/GenBank/DDBJ whole genome shotgun (WGS) entry which is preliminary data.</text>
</comment>
<dbReference type="Pfam" id="PF01531">
    <property type="entry name" value="Glyco_transf_11"/>
    <property type="match status" value="1"/>
</dbReference>
<evidence type="ECO:0000256" key="1">
    <source>
        <dbReference type="ARBA" id="ARBA00022676"/>
    </source>
</evidence>
<name>A0ABR1E2V3_NECAM</name>
<evidence type="ECO:0000256" key="2">
    <source>
        <dbReference type="ARBA" id="ARBA00022679"/>
    </source>
</evidence>
<proteinExistence type="predicted"/>
<reference evidence="3 4" key="1">
    <citation type="submission" date="2023-08" db="EMBL/GenBank/DDBJ databases">
        <title>A Necator americanus chromosomal reference genome.</title>
        <authorList>
            <person name="Ilik V."/>
            <person name="Petrzelkova K.J."/>
            <person name="Pardy F."/>
            <person name="Fuh T."/>
            <person name="Niatou-Singa F.S."/>
            <person name="Gouil Q."/>
            <person name="Baker L."/>
            <person name="Ritchie M.E."/>
            <person name="Jex A.R."/>
            <person name="Gazzola D."/>
            <person name="Li H."/>
            <person name="Toshio Fujiwara R."/>
            <person name="Zhan B."/>
            <person name="Aroian R.V."/>
            <person name="Pafco B."/>
            <person name="Schwarz E.M."/>
        </authorList>
    </citation>
    <scope>NUCLEOTIDE SEQUENCE [LARGE SCALE GENOMIC DNA]</scope>
    <source>
        <strain evidence="3 4">Aroian</strain>
        <tissue evidence="3">Whole animal</tissue>
    </source>
</reference>
<evidence type="ECO:0008006" key="5">
    <source>
        <dbReference type="Google" id="ProtNLM"/>
    </source>
</evidence>
<sequence>MIKVNSSINYECYLSIYIQGKVNAGFAEKCLVASLHATGDNGGIGNIMFEMLGLLGIAQQVNRIPVIMEPVLLERLDKISEHFPYLRRRFQRKEFCRHHVYVSTPFDFCCKYDERILERLGAKTSVKSVAVHLRYLQSFKYFWDLRRAEVLHTVSASDHTIFAAKNLLFAENPLRHRQLNICVHVRRGDFADSKMHLPSDANFTTAGIRFLVEKAETEDYRTPHIYMFTDDVDWVHENIIEPSFHSNITHSAPLVAANFIEKPPNAEWEFSRLYCDRLLLTASTSTYGWWLAFLSRGQRVYYDRNYALPGARSDELSSADFWPQHWTPLQIYPSNHVVEI</sequence>
<keyword evidence="2" id="KW-0808">Transferase</keyword>
<dbReference type="EMBL" id="JAVFWL010000005">
    <property type="protein sequence ID" value="KAK6756406.1"/>
    <property type="molecule type" value="Genomic_DNA"/>
</dbReference>
<organism evidence="3 4">
    <name type="scientific">Necator americanus</name>
    <name type="common">Human hookworm</name>
    <dbReference type="NCBI Taxonomy" id="51031"/>
    <lineage>
        <taxon>Eukaryota</taxon>
        <taxon>Metazoa</taxon>
        <taxon>Ecdysozoa</taxon>
        <taxon>Nematoda</taxon>
        <taxon>Chromadorea</taxon>
        <taxon>Rhabditida</taxon>
        <taxon>Rhabditina</taxon>
        <taxon>Rhabditomorpha</taxon>
        <taxon>Strongyloidea</taxon>
        <taxon>Ancylostomatidae</taxon>
        <taxon>Bunostominae</taxon>
        <taxon>Necator</taxon>
    </lineage>
</organism>
<dbReference type="PANTHER" id="PTHR22898:SF3">
    <property type="entry name" value="ALPHA-1,2-FUCOSYLTRANSFERASE-RELATED"/>
    <property type="match status" value="1"/>
</dbReference>
<gene>
    <name evidence="3" type="primary">Necator_chrV.g19469</name>
    <name evidence="3" type="ORF">RB195_014677</name>
</gene>
<dbReference type="InterPro" id="IPR002516">
    <property type="entry name" value="Glyco_trans_11"/>
</dbReference>
<dbReference type="PANTHER" id="PTHR22898">
    <property type="entry name" value="UNCHARACTERIZED GLYCOSOL TRANSFERASE-RELATED"/>
    <property type="match status" value="1"/>
</dbReference>
<evidence type="ECO:0000313" key="3">
    <source>
        <dbReference type="EMBL" id="KAK6756406.1"/>
    </source>
</evidence>
<keyword evidence="1" id="KW-0328">Glycosyltransferase</keyword>
<evidence type="ECO:0000313" key="4">
    <source>
        <dbReference type="Proteomes" id="UP001303046"/>
    </source>
</evidence>
<dbReference type="InterPro" id="IPR052501">
    <property type="entry name" value="Alpha-1-2_FucT"/>
</dbReference>
<protein>
    <recommendedName>
        <fullName evidence="5">L-Fucosyltransferase</fullName>
    </recommendedName>
</protein>
<accession>A0ABR1E2V3</accession>
<dbReference type="Proteomes" id="UP001303046">
    <property type="component" value="Unassembled WGS sequence"/>
</dbReference>